<reference evidence="8 9" key="1">
    <citation type="submission" date="2024-08" db="EMBL/GenBank/DDBJ databases">
        <title>Insights into the chromosomal genome structure of Flemingia macrophylla.</title>
        <authorList>
            <person name="Ding Y."/>
            <person name="Zhao Y."/>
            <person name="Bi W."/>
            <person name="Wu M."/>
            <person name="Zhao G."/>
            <person name="Gong Y."/>
            <person name="Li W."/>
            <person name="Zhang P."/>
        </authorList>
    </citation>
    <scope>NUCLEOTIDE SEQUENCE [LARGE SCALE GENOMIC DNA]</scope>
    <source>
        <strain evidence="8">DYQJB</strain>
        <tissue evidence="8">Leaf</tissue>
    </source>
</reference>
<dbReference type="PROSITE" id="PS50811">
    <property type="entry name" value="WRKY"/>
    <property type="match status" value="1"/>
</dbReference>
<evidence type="ECO:0000256" key="6">
    <source>
        <dbReference type="SAM" id="MobiDB-lite"/>
    </source>
</evidence>
<dbReference type="GO" id="GO:0003677">
    <property type="term" value="F:DNA binding"/>
    <property type="evidence" value="ECO:0007669"/>
    <property type="project" value="UniProtKB-KW"/>
</dbReference>
<dbReference type="FunFam" id="2.20.25.80:FF:000003">
    <property type="entry name" value="WRKY transcription factor 57"/>
    <property type="match status" value="1"/>
</dbReference>
<dbReference type="PANTHER" id="PTHR31221">
    <property type="entry name" value="WRKY TRANSCRIPTION FACTOR PROTEIN 1-RELATED"/>
    <property type="match status" value="1"/>
</dbReference>
<dbReference type="InterPro" id="IPR044810">
    <property type="entry name" value="WRKY_plant"/>
</dbReference>
<keyword evidence="5" id="KW-0539">Nucleus</keyword>
<evidence type="ECO:0000259" key="7">
    <source>
        <dbReference type="PROSITE" id="PS50811"/>
    </source>
</evidence>
<gene>
    <name evidence="8" type="ORF">Fmac_013381</name>
</gene>
<evidence type="ECO:0000313" key="8">
    <source>
        <dbReference type="EMBL" id="KAL2338935.1"/>
    </source>
</evidence>
<dbReference type="SUPFAM" id="SSF118290">
    <property type="entry name" value="WRKY DNA-binding domain"/>
    <property type="match status" value="1"/>
</dbReference>
<dbReference type="InterPro" id="IPR003657">
    <property type="entry name" value="WRKY_dom"/>
</dbReference>
<comment type="caution">
    <text evidence="8">The sequence shown here is derived from an EMBL/GenBank/DDBJ whole genome shotgun (WGS) entry which is preliminary data.</text>
</comment>
<sequence>MREEEGNSKLPSTMDNILPFTDEIPNMSSSMSFPLPPTMPIFDMLPLLPQSSLEDPKASNYGDFMDLLGFPDYSSNSWFDWPQNIVPTPEPPPPQIPNPPPSLPSPNVADTFEVVNTLSLPNSSSNEAFANKAIKIETEAKDLPVNASKKGEDEERTKNLLKRTVTKYRKNQSDSRVAFVTKSEVDCIDDGYKWRKYGQKDVKNNPNPRSYYRCTATGCSVKKRVERCAEDSSLVKTTYDGIHNHSRPIPSPKMARLVFGGSSTSSGIMVYADYALWQQQQFQRQQELEQQALAAAALYNSISSSPLNVVNASSCFNYGNASAFGGNDILQNQDFVSSTVLNPPAFVRDNGLLQDMIMQTWMGNDQGNGDRVV</sequence>
<feature type="region of interest" description="Disordered" evidence="6">
    <location>
        <begin position="1"/>
        <end position="23"/>
    </location>
</feature>
<proteinExistence type="predicted"/>
<dbReference type="PANTHER" id="PTHR31221:SF350">
    <property type="entry name" value="WRKY TRANSCRIPTION FACTOR 48-RELATED"/>
    <property type="match status" value="1"/>
</dbReference>
<evidence type="ECO:0000256" key="3">
    <source>
        <dbReference type="ARBA" id="ARBA00023125"/>
    </source>
</evidence>
<accession>A0ABD1MSZ6</accession>
<protein>
    <recommendedName>
        <fullName evidence="7">WRKY domain-containing protein</fullName>
    </recommendedName>
</protein>
<dbReference type="GO" id="GO:0005634">
    <property type="term" value="C:nucleus"/>
    <property type="evidence" value="ECO:0007669"/>
    <property type="project" value="UniProtKB-SubCell"/>
</dbReference>
<keyword evidence="9" id="KW-1185">Reference proteome</keyword>
<evidence type="ECO:0000256" key="4">
    <source>
        <dbReference type="ARBA" id="ARBA00023163"/>
    </source>
</evidence>
<name>A0ABD1MSZ6_9FABA</name>
<dbReference type="Gene3D" id="2.20.25.80">
    <property type="entry name" value="WRKY domain"/>
    <property type="match status" value="1"/>
</dbReference>
<organism evidence="8 9">
    <name type="scientific">Flemingia macrophylla</name>
    <dbReference type="NCBI Taxonomy" id="520843"/>
    <lineage>
        <taxon>Eukaryota</taxon>
        <taxon>Viridiplantae</taxon>
        <taxon>Streptophyta</taxon>
        <taxon>Embryophyta</taxon>
        <taxon>Tracheophyta</taxon>
        <taxon>Spermatophyta</taxon>
        <taxon>Magnoliopsida</taxon>
        <taxon>eudicotyledons</taxon>
        <taxon>Gunneridae</taxon>
        <taxon>Pentapetalae</taxon>
        <taxon>rosids</taxon>
        <taxon>fabids</taxon>
        <taxon>Fabales</taxon>
        <taxon>Fabaceae</taxon>
        <taxon>Papilionoideae</taxon>
        <taxon>50 kb inversion clade</taxon>
        <taxon>NPAAA clade</taxon>
        <taxon>indigoferoid/millettioid clade</taxon>
        <taxon>Phaseoleae</taxon>
        <taxon>Flemingia</taxon>
    </lineage>
</organism>
<keyword evidence="3" id="KW-0238">DNA-binding</keyword>
<feature type="domain" description="WRKY" evidence="7">
    <location>
        <begin position="183"/>
        <end position="248"/>
    </location>
</feature>
<comment type="subcellular location">
    <subcellularLocation>
        <location evidence="1">Nucleus</location>
    </subcellularLocation>
</comment>
<evidence type="ECO:0000256" key="5">
    <source>
        <dbReference type="ARBA" id="ARBA00023242"/>
    </source>
</evidence>
<dbReference type="SMART" id="SM00774">
    <property type="entry name" value="WRKY"/>
    <property type="match status" value="1"/>
</dbReference>
<dbReference type="AlphaFoldDB" id="A0ABD1MSZ6"/>
<dbReference type="Proteomes" id="UP001603857">
    <property type="component" value="Unassembled WGS sequence"/>
</dbReference>
<keyword evidence="4" id="KW-0804">Transcription</keyword>
<evidence type="ECO:0000256" key="1">
    <source>
        <dbReference type="ARBA" id="ARBA00004123"/>
    </source>
</evidence>
<keyword evidence="2" id="KW-0805">Transcription regulation</keyword>
<dbReference type="EMBL" id="JBGMDY010000004">
    <property type="protein sequence ID" value="KAL2338935.1"/>
    <property type="molecule type" value="Genomic_DNA"/>
</dbReference>
<dbReference type="InterPro" id="IPR036576">
    <property type="entry name" value="WRKY_dom_sf"/>
</dbReference>
<evidence type="ECO:0000256" key="2">
    <source>
        <dbReference type="ARBA" id="ARBA00023015"/>
    </source>
</evidence>
<evidence type="ECO:0000313" key="9">
    <source>
        <dbReference type="Proteomes" id="UP001603857"/>
    </source>
</evidence>
<dbReference type="Pfam" id="PF03106">
    <property type="entry name" value="WRKY"/>
    <property type="match status" value="1"/>
</dbReference>